<keyword evidence="1" id="KW-0677">Repeat</keyword>
<dbReference type="Gene3D" id="1.25.40.10">
    <property type="entry name" value="Tetratricopeptide repeat domain"/>
    <property type="match status" value="4"/>
</dbReference>
<feature type="region of interest" description="Disordered" evidence="4">
    <location>
        <begin position="1102"/>
        <end position="1214"/>
    </location>
</feature>
<dbReference type="STRING" id="200324.A0A2N5VFR4"/>
<dbReference type="CDD" id="cd22265">
    <property type="entry name" value="UDM1_RNF168"/>
    <property type="match status" value="1"/>
</dbReference>
<keyword evidence="2 3" id="KW-0802">TPR repeat</keyword>
<protein>
    <submittedName>
        <fullName evidence="5">Uncharacterized protein</fullName>
    </submittedName>
</protein>
<gene>
    <name evidence="5" type="ORF">PCANC_13736</name>
</gene>
<feature type="compositionally biased region" description="Basic and acidic residues" evidence="4">
    <location>
        <begin position="1051"/>
        <end position="1067"/>
    </location>
</feature>
<dbReference type="GO" id="GO:0006368">
    <property type="term" value="P:transcription elongation by RNA polymerase II"/>
    <property type="evidence" value="ECO:0007669"/>
    <property type="project" value="TreeGrafter"/>
</dbReference>
<feature type="region of interest" description="Disordered" evidence="4">
    <location>
        <begin position="1036"/>
        <end position="1067"/>
    </location>
</feature>
<proteinExistence type="predicted"/>
<dbReference type="SUPFAM" id="SSF48452">
    <property type="entry name" value="TPR-like"/>
    <property type="match status" value="3"/>
</dbReference>
<evidence type="ECO:0000256" key="4">
    <source>
        <dbReference type="SAM" id="MobiDB-lite"/>
    </source>
</evidence>
<evidence type="ECO:0000313" key="5">
    <source>
        <dbReference type="EMBL" id="PLW48824.1"/>
    </source>
</evidence>
<dbReference type="SMART" id="SM00028">
    <property type="entry name" value="TPR"/>
    <property type="match status" value="11"/>
</dbReference>
<organism evidence="5 6">
    <name type="scientific">Puccinia coronata f. sp. avenae</name>
    <dbReference type="NCBI Taxonomy" id="200324"/>
    <lineage>
        <taxon>Eukaryota</taxon>
        <taxon>Fungi</taxon>
        <taxon>Dikarya</taxon>
        <taxon>Basidiomycota</taxon>
        <taxon>Pucciniomycotina</taxon>
        <taxon>Pucciniomycetes</taxon>
        <taxon>Pucciniales</taxon>
        <taxon>Pucciniaceae</taxon>
        <taxon>Puccinia</taxon>
    </lineage>
</organism>
<evidence type="ECO:0000256" key="2">
    <source>
        <dbReference type="ARBA" id="ARBA00022803"/>
    </source>
</evidence>
<dbReference type="Pfam" id="PF13181">
    <property type="entry name" value="TPR_8"/>
    <property type="match status" value="1"/>
</dbReference>
<dbReference type="PROSITE" id="PS50005">
    <property type="entry name" value="TPR"/>
    <property type="match status" value="1"/>
</dbReference>
<keyword evidence="6" id="KW-1185">Reference proteome</keyword>
<dbReference type="PANTHER" id="PTHR14027:SF2">
    <property type="entry name" value="RNA POLYMERASE-ASSOCIATED PROTEIN CTR9 HOMOLOG"/>
    <property type="match status" value="1"/>
</dbReference>
<comment type="caution">
    <text evidence="5">The sequence shown here is derived from an EMBL/GenBank/DDBJ whole genome shotgun (WGS) entry which is preliminary data.</text>
</comment>
<dbReference type="AlphaFoldDB" id="A0A2N5VFR4"/>
<feature type="compositionally biased region" description="Basic and acidic residues" evidence="4">
    <location>
        <begin position="1180"/>
        <end position="1191"/>
    </location>
</feature>
<dbReference type="EMBL" id="PGCJ01000100">
    <property type="protein sequence ID" value="PLW48824.1"/>
    <property type="molecule type" value="Genomic_DNA"/>
</dbReference>
<dbReference type="GO" id="GO:0000993">
    <property type="term" value="F:RNA polymerase II complex binding"/>
    <property type="evidence" value="ECO:0007669"/>
    <property type="project" value="TreeGrafter"/>
</dbReference>
<dbReference type="GO" id="GO:0016593">
    <property type="term" value="C:Cdc73/Paf1 complex"/>
    <property type="evidence" value="ECO:0007669"/>
    <property type="project" value="TreeGrafter"/>
</dbReference>
<feature type="repeat" description="TPR" evidence="3">
    <location>
        <begin position="261"/>
        <end position="294"/>
    </location>
</feature>
<dbReference type="InterPro" id="IPR031101">
    <property type="entry name" value="Ctr9"/>
</dbReference>
<evidence type="ECO:0000256" key="3">
    <source>
        <dbReference type="PROSITE-ProRule" id="PRU00339"/>
    </source>
</evidence>
<dbReference type="Pfam" id="PF14559">
    <property type="entry name" value="TPR_19"/>
    <property type="match status" value="2"/>
</dbReference>
<name>A0A2N5VFR4_9BASI</name>
<accession>A0A2N5VFR4</accession>
<dbReference type="OrthoDB" id="343875at2759"/>
<dbReference type="PANTHER" id="PTHR14027">
    <property type="entry name" value="RNA POLYMERASE-ASSOCIATED PROTEIN CTR9"/>
    <property type="match status" value="1"/>
</dbReference>
<dbReference type="GO" id="GO:0006355">
    <property type="term" value="P:regulation of DNA-templated transcription"/>
    <property type="evidence" value="ECO:0007669"/>
    <property type="project" value="InterPro"/>
</dbReference>
<dbReference type="Proteomes" id="UP000235388">
    <property type="component" value="Unassembled WGS sequence"/>
</dbReference>
<evidence type="ECO:0000256" key="1">
    <source>
        <dbReference type="ARBA" id="ARBA00022737"/>
    </source>
</evidence>
<feature type="compositionally biased region" description="Basic residues" evidence="4">
    <location>
        <begin position="1152"/>
        <end position="1161"/>
    </location>
</feature>
<dbReference type="FunFam" id="1.25.40.10:FF:001911">
    <property type="entry name" value="Uncharacterized protein"/>
    <property type="match status" value="1"/>
</dbReference>
<reference evidence="5 6" key="1">
    <citation type="submission" date="2017-11" db="EMBL/GenBank/DDBJ databases">
        <title>De novo assembly and phasing of dikaryotic genomes from two isolates of Puccinia coronata f. sp. avenae, the causal agent of oat crown rust.</title>
        <authorList>
            <person name="Miller M.E."/>
            <person name="Zhang Y."/>
            <person name="Omidvar V."/>
            <person name="Sperschneider J."/>
            <person name="Schwessinger B."/>
            <person name="Raley C."/>
            <person name="Palmer J.M."/>
            <person name="Garnica D."/>
            <person name="Upadhyaya N."/>
            <person name="Rathjen J."/>
            <person name="Taylor J.M."/>
            <person name="Park R.F."/>
            <person name="Dodds P.N."/>
            <person name="Hirsch C.D."/>
            <person name="Kianian S.F."/>
            <person name="Figueroa M."/>
        </authorList>
    </citation>
    <scope>NUCLEOTIDE SEQUENCE [LARGE SCALE GENOMIC DNA]</scope>
    <source>
        <strain evidence="5">12NC29</strain>
    </source>
</reference>
<feature type="compositionally biased region" description="Acidic residues" evidence="4">
    <location>
        <begin position="1138"/>
        <end position="1147"/>
    </location>
</feature>
<feature type="compositionally biased region" description="Basic residues" evidence="4">
    <location>
        <begin position="1117"/>
        <end position="1128"/>
    </location>
</feature>
<dbReference type="InterPro" id="IPR011990">
    <property type="entry name" value="TPR-like_helical_dom_sf"/>
</dbReference>
<evidence type="ECO:0000313" key="6">
    <source>
        <dbReference type="Proteomes" id="UP000235388"/>
    </source>
</evidence>
<dbReference type="InterPro" id="IPR019734">
    <property type="entry name" value="TPR_rpt"/>
</dbReference>
<sequence>MGVRIAHLIRSDRADRPDVLRDAARCGTSSVGRRGSSSTGPVMLSAQVVRLFELKLKAKRNQSAILLTSPLFPARRFLPEGAQEHRKTRISARSPPSLIGKQKLDAGPITMATAMAMASSSILEVPLNNNTESLELDLAEFCGGEGSVEEIVGIFLQEKLPAKFWTRAAMEYWKRDLREDAISLANQGLQALRDQDRPSECLPLLCQLATYAINISRGLPTYKLEMPEYDTVPPAQPTCDETLTKAAHYLNEASIIDSKNPLVLDARGILYLAQKKYDQALAVCEDILKQRPTHLPALLGKARVLFHRKFYRPALKLYQHVLKLAPRVLPDPRIGIGSCFWFLGDHKLARQAWERSLVVNPGKASLGARLLLGLSQFQASKDIYLSDEAKFAAYQNAISDVQAVFKMDRNNAAAAAVLASHLLTANNWATATKMAERAVQYANTSSTLVEARLVLARAFHAQGKLNEATREYKAAAPPDRFSLTPILGVAQILVARNEFGMAINMFENVLRRQPSCIEALTNLAALRTHLAFNSSSSNEASSEKTKAKELYERITRLFATRLKNPSINPDDEGIMPPRIREVASDPDLYIEVARLSSDTDINRAMKAYRQSLTVREDLGKPIPAMLLNNIGVLEWKKGHLAEAQEKIESALAATASAVVGDETEREINERTAVCMLFNLGVICEEAKDKEKAKDIYERILLRHPEYVDAKARLALMYLTEKNFDKTNALLKEALTSQTGNGELRALYTYFLIESNQIKQARDFTVATLKDHDKSDVYALCASGALLYTQARENKAVGPEASLDRASKFFRSTEFFEKALQLDPQCAFAAQGLAIALAEHVISPSNVSAPSSNGTLAADASLVRAKNLRDSITILTKVREALNDGSVYVNLGHCHYLRDEFDRAIENYYTASKRFYDDKNVVVLLYLARAWYQKASKDRSFAALRSALTFVQTAKEHHPKDGAIAFNLALVQQKGLELLVDLPPSSRTLAEIRTAIADAQLAQEAFGELAAKPAGTVPFDIDIAHQRKRYGESLLRRTSELSESQEAYESSEMAKVERARQERENERQKLAEAERLRLEEIAAKNEELARKRQEMQESVATWYITQSKSDNESDDGAKKKRKGGGKRKPNKETGITIVPDDEVDEASEQEDKKRKRKRTTKKQIKEEQTNNHSNKPLSNGEDERYNSEDAKPVNRSAKKKSNKTFKSAEFIEDSE</sequence>